<dbReference type="AlphaFoldDB" id="A0A917UAM9"/>
<gene>
    <name evidence="2" type="ORF">GCM10007977_089370</name>
</gene>
<dbReference type="Pfam" id="PF03713">
    <property type="entry name" value="DUF305"/>
    <property type="match status" value="1"/>
</dbReference>
<dbReference type="InterPro" id="IPR012347">
    <property type="entry name" value="Ferritin-like"/>
</dbReference>
<protein>
    <submittedName>
        <fullName evidence="2">DUF305 domain-containing protein</fullName>
    </submittedName>
</protein>
<dbReference type="Gene3D" id="1.20.1260.10">
    <property type="match status" value="1"/>
</dbReference>
<keyword evidence="3" id="KW-1185">Reference proteome</keyword>
<dbReference type="EMBL" id="BMPI01000067">
    <property type="protein sequence ID" value="GGM73937.1"/>
    <property type="molecule type" value="Genomic_DNA"/>
</dbReference>
<dbReference type="Proteomes" id="UP000642070">
    <property type="component" value="Unassembled WGS sequence"/>
</dbReference>
<dbReference type="PANTHER" id="PTHR36933">
    <property type="entry name" value="SLL0788 PROTEIN"/>
    <property type="match status" value="1"/>
</dbReference>
<accession>A0A917UAM9</accession>
<name>A0A917UAM9_9ACTN</name>
<reference evidence="2" key="1">
    <citation type="journal article" date="2014" name="Int. J. Syst. Evol. Microbiol.">
        <title>Complete genome sequence of Corynebacterium casei LMG S-19264T (=DSM 44701T), isolated from a smear-ripened cheese.</title>
        <authorList>
            <consortium name="US DOE Joint Genome Institute (JGI-PGF)"/>
            <person name="Walter F."/>
            <person name="Albersmeier A."/>
            <person name="Kalinowski J."/>
            <person name="Ruckert C."/>
        </authorList>
    </citation>
    <scope>NUCLEOTIDE SEQUENCE</scope>
    <source>
        <strain evidence="2">JCM 19831</strain>
    </source>
</reference>
<organism evidence="2 3">
    <name type="scientific">Dactylosporangium sucinum</name>
    <dbReference type="NCBI Taxonomy" id="1424081"/>
    <lineage>
        <taxon>Bacteria</taxon>
        <taxon>Bacillati</taxon>
        <taxon>Actinomycetota</taxon>
        <taxon>Actinomycetes</taxon>
        <taxon>Micromonosporales</taxon>
        <taxon>Micromonosporaceae</taxon>
        <taxon>Dactylosporangium</taxon>
    </lineage>
</organism>
<dbReference type="RefSeq" id="WP_190256147.1">
    <property type="nucleotide sequence ID" value="NZ_BMPI01000067.1"/>
</dbReference>
<evidence type="ECO:0000259" key="1">
    <source>
        <dbReference type="Pfam" id="PF03713"/>
    </source>
</evidence>
<dbReference type="InterPro" id="IPR005183">
    <property type="entry name" value="DUF305_CopM-like"/>
</dbReference>
<evidence type="ECO:0000313" key="2">
    <source>
        <dbReference type="EMBL" id="GGM73937.1"/>
    </source>
</evidence>
<proteinExistence type="predicted"/>
<reference evidence="2" key="2">
    <citation type="submission" date="2020-09" db="EMBL/GenBank/DDBJ databases">
        <authorList>
            <person name="Sun Q."/>
            <person name="Ohkuma M."/>
        </authorList>
    </citation>
    <scope>NUCLEOTIDE SEQUENCE</scope>
    <source>
        <strain evidence="2">JCM 19831</strain>
    </source>
</reference>
<evidence type="ECO:0000313" key="3">
    <source>
        <dbReference type="Proteomes" id="UP000642070"/>
    </source>
</evidence>
<feature type="domain" description="DUF305" evidence="1">
    <location>
        <begin position="44"/>
        <end position="199"/>
    </location>
</feature>
<sequence>MFAQLSGRARLTMGVLAAVLLLVTGVAIGYLVPTLRQPGDDSVDAGFARDMSTHHAQAVEMAMFAFRLGNSDHVRTLGYDIAASQQWQIGQMQTWLVEWHLSPTTSTRAMAWMPDGQNALQPDGRMPGMASKAELDKLKSATGKDFDALWAQLMLRHHLGGIHMAEVAATKASTPEVRDAAEKMRVAQQYDISQLTELLKDLGAQPLSS</sequence>
<comment type="caution">
    <text evidence="2">The sequence shown here is derived from an EMBL/GenBank/DDBJ whole genome shotgun (WGS) entry which is preliminary data.</text>
</comment>
<dbReference type="PANTHER" id="PTHR36933:SF1">
    <property type="entry name" value="SLL0788 PROTEIN"/>
    <property type="match status" value="1"/>
</dbReference>